<dbReference type="Proteomes" id="UP000499080">
    <property type="component" value="Unassembled WGS sequence"/>
</dbReference>
<accession>A0A4Y2DKZ6</accession>
<keyword evidence="2" id="KW-1185">Reference proteome</keyword>
<dbReference type="EMBL" id="BGPR01000380">
    <property type="protein sequence ID" value="GBM16877.1"/>
    <property type="molecule type" value="Genomic_DNA"/>
</dbReference>
<organism evidence="1 2">
    <name type="scientific">Araneus ventricosus</name>
    <name type="common">Orbweaver spider</name>
    <name type="synonym">Epeira ventricosa</name>
    <dbReference type="NCBI Taxonomy" id="182803"/>
    <lineage>
        <taxon>Eukaryota</taxon>
        <taxon>Metazoa</taxon>
        <taxon>Ecdysozoa</taxon>
        <taxon>Arthropoda</taxon>
        <taxon>Chelicerata</taxon>
        <taxon>Arachnida</taxon>
        <taxon>Araneae</taxon>
        <taxon>Araneomorphae</taxon>
        <taxon>Entelegynae</taxon>
        <taxon>Araneoidea</taxon>
        <taxon>Araneidae</taxon>
        <taxon>Araneus</taxon>
    </lineage>
</organism>
<evidence type="ECO:0000313" key="1">
    <source>
        <dbReference type="EMBL" id="GBM16877.1"/>
    </source>
</evidence>
<reference evidence="1 2" key="1">
    <citation type="journal article" date="2019" name="Sci. Rep.">
        <title>Orb-weaving spider Araneus ventricosus genome elucidates the spidroin gene catalogue.</title>
        <authorList>
            <person name="Kono N."/>
            <person name="Nakamura H."/>
            <person name="Ohtoshi R."/>
            <person name="Moran D.A.P."/>
            <person name="Shinohara A."/>
            <person name="Yoshida Y."/>
            <person name="Fujiwara M."/>
            <person name="Mori M."/>
            <person name="Tomita M."/>
            <person name="Arakawa K."/>
        </authorList>
    </citation>
    <scope>NUCLEOTIDE SEQUENCE [LARGE SCALE GENOMIC DNA]</scope>
</reference>
<gene>
    <name evidence="1" type="ORF">AVEN_99766_1</name>
</gene>
<proteinExistence type="predicted"/>
<evidence type="ECO:0000313" key="2">
    <source>
        <dbReference type="Proteomes" id="UP000499080"/>
    </source>
</evidence>
<protein>
    <submittedName>
        <fullName evidence="1">Uncharacterized protein</fullName>
    </submittedName>
</protein>
<comment type="caution">
    <text evidence="1">The sequence shown here is derived from an EMBL/GenBank/DDBJ whole genome shotgun (WGS) entry which is preliminary data.</text>
</comment>
<dbReference type="AlphaFoldDB" id="A0A4Y2DKZ6"/>
<name>A0A4Y2DKZ6_ARAVE</name>
<sequence length="122" mass="14513">MNGKAYMGFRRGDTKTTKRIVQDVHREETKMDPAFYSRKCEESKKKECDTVPEQERQSLFDEFWLTMSWNLKNMFVCNTVDIKSTKRKTVKCNGMRQRKSPPDRECLRFSLSLHLATSNYTR</sequence>